<evidence type="ECO:0000313" key="8">
    <source>
        <dbReference type="EMBL" id="QIW11412.1"/>
    </source>
</evidence>
<dbReference type="InterPro" id="IPR013785">
    <property type="entry name" value="Aldolase_TIM"/>
</dbReference>
<evidence type="ECO:0000313" key="7">
    <source>
        <dbReference type="EMBL" id="AXA33184.1"/>
    </source>
</evidence>
<dbReference type="SUPFAM" id="SSF51395">
    <property type="entry name" value="FMN-linked oxidoreductases"/>
    <property type="match status" value="1"/>
</dbReference>
<evidence type="ECO:0000256" key="5">
    <source>
        <dbReference type="ARBA" id="ARBA00023002"/>
    </source>
</evidence>
<reference evidence="7 9" key="1">
    <citation type="submission" date="2017-06" db="EMBL/GenBank/DDBJ databases">
        <title>Complete genome of Francisella adeliensis.</title>
        <authorList>
            <person name="Vallesi A."/>
            <person name="Sjodin A."/>
        </authorList>
    </citation>
    <scope>NUCLEOTIDE SEQUENCE [LARGE SCALE GENOMIC DNA]</scope>
    <source>
        <strain evidence="7 9">FDC440</strain>
    </source>
</reference>
<evidence type="ECO:0000256" key="1">
    <source>
        <dbReference type="ARBA" id="ARBA00001917"/>
    </source>
</evidence>
<organism evidence="7 9">
    <name type="scientific">Francisella adeliensis</name>
    <dbReference type="NCBI Taxonomy" id="2007306"/>
    <lineage>
        <taxon>Bacteria</taxon>
        <taxon>Pseudomonadati</taxon>
        <taxon>Pseudomonadota</taxon>
        <taxon>Gammaproteobacteria</taxon>
        <taxon>Thiotrichales</taxon>
        <taxon>Francisellaceae</taxon>
        <taxon>Francisella</taxon>
    </lineage>
</organism>
<feature type="domain" description="Dihydroorotate dehydrogenase catalytic" evidence="6">
    <location>
        <begin position="55"/>
        <end position="229"/>
    </location>
</feature>
<keyword evidence="10" id="KW-1185">Reference proteome</keyword>
<dbReference type="PROSITE" id="PS00912">
    <property type="entry name" value="DHODEHASE_2"/>
    <property type="match status" value="1"/>
</dbReference>
<keyword evidence="3" id="KW-0285">Flavoprotein</keyword>
<proteinExistence type="predicted"/>
<dbReference type="InterPro" id="IPR001295">
    <property type="entry name" value="Dihydroorotate_DH_CS"/>
</dbReference>
<keyword evidence="4" id="KW-0288">FMN</keyword>
<dbReference type="EMBL" id="CP043424">
    <property type="protein sequence ID" value="QIW11412.1"/>
    <property type="molecule type" value="Genomic_DNA"/>
</dbReference>
<gene>
    <name evidence="7" type="ORF">CDH04_01550</name>
    <name evidence="8" type="ORF">FZC43_01555</name>
</gene>
<dbReference type="GO" id="GO:0044205">
    <property type="term" value="P:'de novo' UMP biosynthetic process"/>
    <property type="evidence" value="ECO:0007669"/>
    <property type="project" value="UniProtKB-UniPathway"/>
</dbReference>
<comment type="pathway">
    <text evidence="2">Pyrimidine metabolism; UMP biosynthesis via de novo pathway.</text>
</comment>
<dbReference type="GO" id="GO:0006207">
    <property type="term" value="P:'de novo' pyrimidine nucleobase biosynthetic process"/>
    <property type="evidence" value="ECO:0007669"/>
    <property type="project" value="InterPro"/>
</dbReference>
<evidence type="ECO:0000256" key="3">
    <source>
        <dbReference type="ARBA" id="ARBA00022630"/>
    </source>
</evidence>
<dbReference type="Pfam" id="PF01180">
    <property type="entry name" value="DHO_dh"/>
    <property type="match status" value="1"/>
</dbReference>
<sequence>MKNQNLKDVIISPPFGKYIKFKESSNVYGSFTVNRRWGLIKQAIKTIRKVERNAWRNKIGLRNPGLANINPPKRAQDIISLAALEVADWHSFAETLKSPKFFTHKNIEVNIGCPNAAIVDFPIELAPLFADKNIIVKVPPTIDINAKIREFIKVGITSFHLCNTIPTPKGGVSGYPLHQYTFPAIKKAREEFGDSITIVGGGGIYTLEDAKKYLEIGADHLALSSIMFNPVKGRRLVKQIIGLMSR</sequence>
<evidence type="ECO:0000256" key="2">
    <source>
        <dbReference type="ARBA" id="ARBA00004725"/>
    </source>
</evidence>
<reference evidence="8 10" key="2">
    <citation type="submission" date="2019-08" db="EMBL/GenBank/DDBJ databases">
        <title>Complete genome sequences of Francisella adeliensis (FSC1325 and FSC1326).</title>
        <authorList>
            <person name="Ohrman C."/>
            <person name="Uneklint I."/>
            <person name="Vallesi A."/>
            <person name="Karlsson L."/>
            <person name="Sjodin A."/>
        </authorList>
    </citation>
    <scope>NUCLEOTIDE SEQUENCE [LARGE SCALE GENOMIC DNA]</scope>
    <source>
        <strain evidence="8 10">FSC1325</strain>
    </source>
</reference>
<keyword evidence="5" id="KW-0560">Oxidoreductase</keyword>
<evidence type="ECO:0000313" key="9">
    <source>
        <dbReference type="Proteomes" id="UP000251120"/>
    </source>
</evidence>
<dbReference type="OrthoDB" id="9794954at2"/>
<dbReference type="InterPro" id="IPR005720">
    <property type="entry name" value="Dihydroorotate_DH_cat"/>
</dbReference>
<protein>
    <submittedName>
        <fullName evidence="7">Diguanylate cyclase</fullName>
    </submittedName>
</protein>
<accession>A0A2Z4XWF2</accession>
<name>A0A2Z4XWF2_9GAMM</name>
<dbReference type="UniPathway" id="UPA00070"/>
<dbReference type="Proteomes" id="UP000681131">
    <property type="component" value="Chromosome"/>
</dbReference>
<dbReference type="AlphaFoldDB" id="A0A2Z4XWF2"/>
<dbReference type="EMBL" id="CP021781">
    <property type="protein sequence ID" value="AXA33184.1"/>
    <property type="molecule type" value="Genomic_DNA"/>
</dbReference>
<evidence type="ECO:0000259" key="6">
    <source>
        <dbReference type="Pfam" id="PF01180"/>
    </source>
</evidence>
<dbReference type="Proteomes" id="UP000251120">
    <property type="component" value="Chromosome"/>
</dbReference>
<evidence type="ECO:0000313" key="10">
    <source>
        <dbReference type="Proteomes" id="UP000681131"/>
    </source>
</evidence>
<comment type="cofactor">
    <cofactor evidence="1">
        <name>FMN</name>
        <dbReference type="ChEBI" id="CHEBI:58210"/>
    </cofactor>
</comment>
<dbReference type="Gene3D" id="3.20.20.70">
    <property type="entry name" value="Aldolase class I"/>
    <property type="match status" value="1"/>
</dbReference>
<dbReference type="KEGG" id="fad:CDH04_01550"/>
<dbReference type="GO" id="GO:0005737">
    <property type="term" value="C:cytoplasm"/>
    <property type="evidence" value="ECO:0007669"/>
    <property type="project" value="InterPro"/>
</dbReference>
<dbReference type="GO" id="GO:0004152">
    <property type="term" value="F:dihydroorotate dehydrogenase activity"/>
    <property type="evidence" value="ECO:0007669"/>
    <property type="project" value="UniProtKB-ARBA"/>
</dbReference>
<dbReference type="RefSeq" id="WP_112869357.1">
    <property type="nucleotide sequence ID" value="NZ_CP021781.1"/>
</dbReference>
<evidence type="ECO:0000256" key="4">
    <source>
        <dbReference type="ARBA" id="ARBA00022643"/>
    </source>
</evidence>